<comment type="similarity">
    <text evidence="7">Belongs to the binding-protein-dependent transport system permease family.</text>
</comment>
<evidence type="ECO:0000256" key="5">
    <source>
        <dbReference type="ARBA" id="ARBA00022989"/>
    </source>
</evidence>
<evidence type="ECO:0000256" key="2">
    <source>
        <dbReference type="ARBA" id="ARBA00022448"/>
    </source>
</evidence>
<protein>
    <submittedName>
        <fullName evidence="10">Aldouronate transport system permease protein</fullName>
    </submittedName>
</protein>
<feature type="transmembrane region" description="Helical" evidence="7">
    <location>
        <begin position="168"/>
        <end position="189"/>
    </location>
</feature>
<proteinExistence type="inferred from homology"/>
<keyword evidence="2 7" id="KW-0813">Transport</keyword>
<dbReference type="Pfam" id="PF00528">
    <property type="entry name" value="BPD_transp_1"/>
    <property type="match status" value="1"/>
</dbReference>
<evidence type="ECO:0000256" key="8">
    <source>
        <dbReference type="SAM" id="MobiDB-lite"/>
    </source>
</evidence>
<dbReference type="PANTHER" id="PTHR43744">
    <property type="entry name" value="ABC TRANSPORTER PERMEASE PROTEIN MG189-RELATED-RELATED"/>
    <property type="match status" value="1"/>
</dbReference>
<accession>A0AAW8NH52</accession>
<feature type="region of interest" description="Disordered" evidence="8">
    <location>
        <begin position="1"/>
        <end position="31"/>
    </location>
</feature>
<evidence type="ECO:0000259" key="9">
    <source>
        <dbReference type="PROSITE" id="PS50928"/>
    </source>
</evidence>
<evidence type="ECO:0000256" key="7">
    <source>
        <dbReference type="RuleBase" id="RU363032"/>
    </source>
</evidence>
<organism evidence="10 11">
    <name type="scientific">Pseudarthrobacter oxydans</name>
    <name type="common">Arthrobacter oxydans</name>
    <dbReference type="NCBI Taxonomy" id="1671"/>
    <lineage>
        <taxon>Bacteria</taxon>
        <taxon>Bacillati</taxon>
        <taxon>Actinomycetota</taxon>
        <taxon>Actinomycetes</taxon>
        <taxon>Micrococcales</taxon>
        <taxon>Micrococcaceae</taxon>
        <taxon>Pseudarthrobacter</taxon>
    </lineage>
</organism>
<evidence type="ECO:0000256" key="1">
    <source>
        <dbReference type="ARBA" id="ARBA00004651"/>
    </source>
</evidence>
<evidence type="ECO:0000256" key="6">
    <source>
        <dbReference type="ARBA" id="ARBA00023136"/>
    </source>
</evidence>
<dbReference type="GO" id="GO:0055085">
    <property type="term" value="P:transmembrane transport"/>
    <property type="evidence" value="ECO:0007669"/>
    <property type="project" value="InterPro"/>
</dbReference>
<dbReference type="Gene3D" id="1.10.3720.10">
    <property type="entry name" value="MetI-like"/>
    <property type="match status" value="1"/>
</dbReference>
<keyword evidence="6 7" id="KW-0472">Membrane</keyword>
<keyword evidence="5 7" id="KW-1133">Transmembrane helix</keyword>
<reference evidence="10" key="1">
    <citation type="submission" date="2023-07" db="EMBL/GenBank/DDBJ databases">
        <title>Sorghum-associated microbial communities from plants grown in Nebraska, USA.</title>
        <authorList>
            <person name="Schachtman D."/>
        </authorList>
    </citation>
    <scope>NUCLEOTIDE SEQUENCE</scope>
    <source>
        <strain evidence="10">BE261</strain>
    </source>
</reference>
<dbReference type="AlphaFoldDB" id="A0AAW8NH52"/>
<dbReference type="SUPFAM" id="SSF161098">
    <property type="entry name" value="MetI-like"/>
    <property type="match status" value="1"/>
</dbReference>
<evidence type="ECO:0000313" key="10">
    <source>
        <dbReference type="EMBL" id="MDR7165904.1"/>
    </source>
</evidence>
<evidence type="ECO:0000256" key="4">
    <source>
        <dbReference type="ARBA" id="ARBA00022692"/>
    </source>
</evidence>
<evidence type="ECO:0000256" key="3">
    <source>
        <dbReference type="ARBA" id="ARBA00022475"/>
    </source>
</evidence>
<sequence length="317" mass="33406">MSTLTNKAHTPDSAAKPPRQPRTKPERPIWDEEPGAAAKAGKIVVLAVVVLAVLGPLYTIVLTSISSQATITQAGGLVLVPGEISFAAYQQILSGGVVTRAVLVSVGVTATGTALSMVVSILCAYGLSRPGSFAHTPILFTLLITMFFSAGIIPAYLLVSGLGLINTYWALILPSCISVFNIIILRGFFMGIDRGILDSARIDGASEWRTLTQIVLPMSKAVTAVIALFYGVGYWNAFFNAILYINDSSMNPLQVVLRSYVLQGVSVPGQVDVGTGAAAGPALQMAVIVLAMIPILIVYPFVQKHFTKGVMIGAVKG</sequence>
<dbReference type="EMBL" id="JAVDWN010000021">
    <property type="protein sequence ID" value="MDR7165904.1"/>
    <property type="molecule type" value="Genomic_DNA"/>
</dbReference>
<dbReference type="PROSITE" id="PS50928">
    <property type="entry name" value="ABC_TM1"/>
    <property type="match status" value="1"/>
</dbReference>
<gene>
    <name evidence="10" type="ORF">J2X12_003958</name>
</gene>
<dbReference type="Proteomes" id="UP001262032">
    <property type="component" value="Unassembled WGS sequence"/>
</dbReference>
<feature type="transmembrane region" description="Helical" evidence="7">
    <location>
        <begin position="43"/>
        <end position="62"/>
    </location>
</feature>
<feature type="transmembrane region" description="Helical" evidence="7">
    <location>
        <begin position="221"/>
        <end position="245"/>
    </location>
</feature>
<feature type="transmembrane region" description="Helical" evidence="7">
    <location>
        <begin position="139"/>
        <end position="162"/>
    </location>
</feature>
<evidence type="ECO:0000313" key="11">
    <source>
        <dbReference type="Proteomes" id="UP001262032"/>
    </source>
</evidence>
<dbReference type="CDD" id="cd06261">
    <property type="entry name" value="TM_PBP2"/>
    <property type="match status" value="1"/>
</dbReference>
<dbReference type="InterPro" id="IPR000515">
    <property type="entry name" value="MetI-like"/>
</dbReference>
<keyword evidence="4 7" id="KW-0812">Transmembrane</keyword>
<keyword evidence="3" id="KW-1003">Cell membrane</keyword>
<name>A0AAW8NH52_PSEOX</name>
<comment type="subcellular location">
    <subcellularLocation>
        <location evidence="1 7">Cell membrane</location>
        <topology evidence="1 7">Multi-pass membrane protein</topology>
    </subcellularLocation>
</comment>
<dbReference type="GO" id="GO:0005886">
    <property type="term" value="C:plasma membrane"/>
    <property type="evidence" value="ECO:0007669"/>
    <property type="project" value="UniProtKB-SubCell"/>
</dbReference>
<dbReference type="GeneID" id="97424364"/>
<dbReference type="PANTHER" id="PTHR43744:SF9">
    <property type="entry name" value="POLYGALACTURONAN_RHAMNOGALACTURONAN TRANSPORT SYSTEM PERMEASE PROTEIN YTCP"/>
    <property type="match status" value="1"/>
</dbReference>
<dbReference type="InterPro" id="IPR035906">
    <property type="entry name" value="MetI-like_sf"/>
</dbReference>
<feature type="transmembrane region" description="Helical" evidence="7">
    <location>
        <begin position="282"/>
        <end position="302"/>
    </location>
</feature>
<feature type="transmembrane region" description="Helical" evidence="7">
    <location>
        <begin position="101"/>
        <end position="127"/>
    </location>
</feature>
<feature type="domain" description="ABC transmembrane type-1" evidence="9">
    <location>
        <begin position="102"/>
        <end position="296"/>
    </location>
</feature>
<comment type="caution">
    <text evidence="10">The sequence shown here is derived from an EMBL/GenBank/DDBJ whole genome shotgun (WGS) entry which is preliminary data.</text>
</comment>
<dbReference type="RefSeq" id="WP_188812166.1">
    <property type="nucleotide sequence ID" value="NZ_JAVDTN010000020.1"/>
</dbReference>